<keyword evidence="8" id="KW-0067">ATP-binding</keyword>
<evidence type="ECO:0000256" key="10">
    <source>
        <dbReference type="ARBA" id="ARBA00029409"/>
    </source>
</evidence>
<evidence type="ECO:0000256" key="6">
    <source>
        <dbReference type="ARBA" id="ARBA00022741"/>
    </source>
</evidence>
<protein>
    <recommendedName>
        <fullName evidence="4">2-amino-4-hydroxy-6-hydroxymethyldihydropteridine pyrophosphokinase</fullName>
        <ecNumber evidence="3">2.7.6.3</ecNumber>
    </recommendedName>
    <alternativeName>
        <fullName evidence="11">6-hydroxymethyl-7,8-dihydropterin pyrophosphokinase</fullName>
    </alternativeName>
    <alternativeName>
        <fullName evidence="12">7,8-dihydro-6-hydroxymethylpterin-pyrophosphokinase</fullName>
    </alternativeName>
</protein>
<dbReference type="Gene3D" id="3.30.70.560">
    <property type="entry name" value="7,8-Dihydro-6-hydroxymethylpterin-pyrophosphokinase HPPK"/>
    <property type="match status" value="1"/>
</dbReference>
<evidence type="ECO:0000259" key="13">
    <source>
        <dbReference type="Pfam" id="PF01288"/>
    </source>
</evidence>
<proteinExistence type="inferred from homology"/>
<keyword evidence="15" id="KW-1185">Reference proteome</keyword>
<evidence type="ECO:0000256" key="1">
    <source>
        <dbReference type="ARBA" id="ARBA00005051"/>
    </source>
</evidence>
<dbReference type="GO" id="GO:0003848">
    <property type="term" value="F:2-amino-4-hydroxy-6-hydroxymethyldihydropteridine diphosphokinase activity"/>
    <property type="evidence" value="ECO:0007669"/>
    <property type="project" value="UniProtKB-EC"/>
</dbReference>
<evidence type="ECO:0000256" key="12">
    <source>
        <dbReference type="ARBA" id="ARBA00033413"/>
    </source>
</evidence>
<feature type="domain" description="7,8-dihydro-6-hydroxymethylpterin-pyrophosphokinase" evidence="13">
    <location>
        <begin position="6"/>
        <end position="133"/>
    </location>
</feature>
<sequence length="170" mass="18746">MQSALIALGSNLSEPVTQIQRAIKCLAEQEHISLQAASALYRTAPVGYTDQPDFINAAVHIETSLAPMVLLRVLNQIEAEFGRERSFQNAPRTLDLDMIDYAGQQWQTERLVLPHPRAHERGFVLIPLADIVPKHELGAHGSVLQLLQGVDVSDIERLSVPAWNGNATSH</sequence>
<keyword evidence="7" id="KW-0418">Kinase</keyword>
<comment type="function">
    <text evidence="10">Catalyzes the transfer of pyrophosphate from adenosine triphosphate (ATP) to 6-hydroxymethyl-7,8-dihydropterin, an enzymatic step in folate biosynthesis pathway.</text>
</comment>
<evidence type="ECO:0000256" key="2">
    <source>
        <dbReference type="ARBA" id="ARBA00005810"/>
    </source>
</evidence>
<dbReference type="NCBIfam" id="TIGR01498">
    <property type="entry name" value="folK"/>
    <property type="match status" value="1"/>
</dbReference>
<dbReference type="Proteomes" id="UP000832011">
    <property type="component" value="Chromosome"/>
</dbReference>
<evidence type="ECO:0000256" key="8">
    <source>
        <dbReference type="ARBA" id="ARBA00022840"/>
    </source>
</evidence>
<comment type="pathway">
    <text evidence="1">Cofactor biosynthesis; tetrahydrofolate biosynthesis; 2-amino-4-hydroxy-6-hydroxymethyl-7,8-dihydropteridine diphosphate from 7,8-dihydroneopterin triphosphate: step 4/4.</text>
</comment>
<evidence type="ECO:0000256" key="7">
    <source>
        <dbReference type="ARBA" id="ARBA00022777"/>
    </source>
</evidence>
<dbReference type="InterPro" id="IPR035907">
    <property type="entry name" value="Hppk_sf"/>
</dbReference>
<dbReference type="EC" id="2.7.6.3" evidence="3"/>
<evidence type="ECO:0000256" key="3">
    <source>
        <dbReference type="ARBA" id="ARBA00013253"/>
    </source>
</evidence>
<dbReference type="SUPFAM" id="SSF55083">
    <property type="entry name" value="6-hydroxymethyl-7,8-dihydropterin pyrophosphokinase, HPPK"/>
    <property type="match status" value="1"/>
</dbReference>
<dbReference type="InterPro" id="IPR000550">
    <property type="entry name" value="Hppk"/>
</dbReference>
<evidence type="ECO:0000256" key="4">
    <source>
        <dbReference type="ARBA" id="ARBA00016218"/>
    </source>
</evidence>
<evidence type="ECO:0000313" key="15">
    <source>
        <dbReference type="Proteomes" id="UP000832011"/>
    </source>
</evidence>
<gene>
    <name evidence="14" type="primary">folK</name>
    <name evidence="14" type="ORF">LVJ82_13620</name>
</gene>
<evidence type="ECO:0000256" key="5">
    <source>
        <dbReference type="ARBA" id="ARBA00022679"/>
    </source>
</evidence>
<accession>A0ABY4E7F9</accession>
<comment type="similarity">
    <text evidence="2">Belongs to the HPPK family.</text>
</comment>
<organism evidence="14 15">
    <name type="scientific">Vitreoscilla massiliensis</name>
    <dbReference type="NCBI Taxonomy" id="1689272"/>
    <lineage>
        <taxon>Bacteria</taxon>
        <taxon>Pseudomonadati</taxon>
        <taxon>Pseudomonadota</taxon>
        <taxon>Betaproteobacteria</taxon>
        <taxon>Neisseriales</taxon>
        <taxon>Neisseriaceae</taxon>
        <taxon>Vitreoscilla</taxon>
    </lineage>
</organism>
<reference evidence="14 15" key="1">
    <citation type="journal article" date="2022" name="Res Sq">
        <title>Evolution of multicellular longitudinally dividing oral cavity symbionts (Neisseriaceae).</title>
        <authorList>
            <person name="Nyongesa S."/>
            <person name="Weber P."/>
            <person name="Bernet E."/>
            <person name="Pullido F."/>
            <person name="Nieckarz M."/>
            <person name="Delaby M."/>
            <person name="Nieves C."/>
            <person name="Viehboeck T."/>
            <person name="Krause N."/>
            <person name="Rivera-Millot A."/>
            <person name="Nakamura A."/>
            <person name="Vischer N."/>
            <person name="VanNieuwenhze M."/>
            <person name="Brun Y."/>
            <person name="Cava F."/>
            <person name="Bulgheresi S."/>
            <person name="Veyrier F."/>
        </authorList>
    </citation>
    <scope>NUCLEOTIDE SEQUENCE [LARGE SCALE GENOMIC DNA]</scope>
    <source>
        <strain evidence="14 15">SN4</strain>
    </source>
</reference>
<evidence type="ECO:0000256" key="11">
    <source>
        <dbReference type="ARBA" id="ARBA00029766"/>
    </source>
</evidence>
<dbReference type="PANTHER" id="PTHR43071">
    <property type="entry name" value="2-AMINO-4-HYDROXY-6-HYDROXYMETHYLDIHYDROPTERIDINE PYROPHOSPHOKINASE"/>
    <property type="match status" value="1"/>
</dbReference>
<keyword evidence="9" id="KW-0289">Folate biosynthesis</keyword>
<evidence type="ECO:0000313" key="14">
    <source>
        <dbReference type="EMBL" id="UOO91273.1"/>
    </source>
</evidence>
<keyword evidence="6" id="KW-0547">Nucleotide-binding</keyword>
<dbReference type="PANTHER" id="PTHR43071:SF1">
    <property type="entry name" value="2-AMINO-4-HYDROXY-6-HYDROXYMETHYLDIHYDROPTERIDINE PYROPHOSPHOKINASE"/>
    <property type="match status" value="1"/>
</dbReference>
<dbReference type="Pfam" id="PF01288">
    <property type="entry name" value="HPPK"/>
    <property type="match status" value="1"/>
</dbReference>
<keyword evidence="5 14" id="KW-0808">Transferase</keyword>
<name>A0ABY4E7F9_9NEIS</name>
<evidence type="ECO:0000256" key="9">
    <source>
        <dbReference type="ARBA" id="ARBA00022909"/>
    </source>
</evidence>
<dbReference type="EMBL" id="CP091511">
    <property type="protein sequence ID" value="UOO91273.1"/>
    <property type="molecule type" value="Genomic_DNA"/>
</dbReference>
<dbReference type="CDD" id="cd00483">
    <property type="entry name" value="HPPK"/>
    <property type="match status" value="1"/>
</dbReference>